<keyword evidence="1" id="KW-0732">Signal</keyword>
<dbReference type="InterPro" id="IPR009291">
    <property type="entry name" value="Vps62"/>
</dbReference>
<evidence type="ECO:0000313" key="2">
    <source>
        <dbReference type="EMBL" id="KHD07230.1"/>
    </source>
</evidence>
<name>A0A0A6P8W0_9GAMM</name>
<dbReference type="EMBL" id="JSZA02000093">
    <property type="protein sequence ID" value="KHD07230.1"/>
    <property type="molecule type" value="Genomic_DNA"/>
</dbReference>
<dbReference type="AlphaFoldDB" id="A0A0A6P8W0"/>
<comment type="caution">
    <text evidence="2">The sequence shown here is derived from an EMBL/GenBank/DDBJ whole genome shotgun (WGS) entry which is preliminary data.</text>
</comment>
<dbReference type="Proteomes" id="UP000030428">
    <property type="component" value="Unassembled WGS sequence"/>
</dbReference>
<keyword evidence="3" id="KW-1185">Reference proteome</keyword>
<feature type="chain" id="PRO_5007387847" description="Secreted protein" evidence="1">
    <location>
        <begin position="21"/>
        <end position="223"/>
    </location>
</feature>
<reference evidence="2 3" key="1">
    <citation type="journal article" date="2016" name="Front. Microbiol.">
        <title>Single-Cell (Meta-)Genomics of a Dimorphic Candidatus Thiomargarita nelsonii Reveals Genomic Plasticity.</title>
        <authorList>
            <person name="Flood B.E."/>
            <person name="Fliss P."/>
            <person name="Jones D.S."/>
            <person name="Dick G.J."/>
            <person name="Jain S."/>
            <person name="Kaster A.K."/>
            <person name="Winkel M."/>
            <person name="Mussmann M."/>
            <person name="Bailey J."/>
        </authorList>
    </citation>
    <scope>NUCLEOTIDE SEQUENCE [LARGE SCALE GENOMIC DNA]</scope>
    <source>
        <strain evidence="2">Hydrate Ridge</strain>
    </source>
</reference>
<dbReference type="PANTHER" id="PTHR48219:SF2">
    <property type="entry name" value="VACUOLAR PROTEIN SORTING-ASSOCIATED PROTEIN 62"/>
    <property type="match status" value="1"/>
</dbReference>
<dbReference type="PANTHER" id="PTHR48219">
    <property type="entry name" value="VACUOLAR PROTEIN SORTING-ASSOCIATED PROTEIN 62-RELATED"/>
    <property type="match status" value="1"/>
</dbReference>
<evidence type="ECO:0000313" key="3">
    <source>
        <dbReference type="Proteomes" id="UP000030428"/>
    </source>
</evidence>
<organism evidence="2 3">
    <name type="scientific">Candidatus Thiomargarita nelsonii</name>
    <dbReference type="NCBI Taxonomy" id="1003181"/>
    <lineage>
        <taxon>Bacteria</taxon>
        <taxon>Pseudomonadati</taxon>
        <taxon>Pseudomonadota</taxon>
        <taxon>Gammaproteobacteria</taxon>
        <taxon>Thiotrichales</taxon>
        <taxon>Thiotrichaceae</taxon>
        <taxon>Thiomargarita</taxon>
    </lineage>
</organism>
<evidence type="ECO:0000256" key="1">
    <source>
        <dbReference type="SAM" id="SignalP"/>
    </source>
</evidence>
<protein>
    <recommendedName>
        <fullName evidence="4">Secreted protein</fullName>
    </recommendedName>
</protein>
<evidence type="ECO:0008006" key="4">
    <source>
        <dbReference type="Google" id="ProtNLM"/>
    </source>
</evidence>
<gene>
    <name evidence="2" type="ORF">PN36_21040</name>
</gene>
<proteinExistence type="predicted"/>
<sequence length="223" mass="24987">MKTYQRIIFATFLATSTLIAAQEPPLLFEQVDQFTLIWSARGTGGEHEGAYYKPIAPPGYHILGHYGQGNYGTPDGFSVVVKEKYANGNPALKRPEKYEEIWADFGSGAQRDGAFWQPIPPEGYKCLGIVVTPNYKKPSTNEIRCVRDDLTTQGKIGQLIWNDSKTAVWFRDFGSWRIEPANPQKGKSVGTFYGHASQQPPSSIELRSTELRVLNSSQIRLEQ</sequence>
<accession>A0A0A6P8W0</accession>
<dbReference type="Pfam" id="PF06101">
    <property type="entry name" value="Vps62"/>
    <property type="match status" value="1"/>
</dbReference>
<feature type="signal peptide" evidence="1">
    <location>
        <begin position="1"/>
        <end position="20"/>
    </location>
</feature>